<reference evidence="3 4" key="1">
    <citation type="submission" date="2017-05" db="EMBL/GenBank/DDBJ databases">
        <title>Biotechnological potential of actinobacteria isolated from South African environments.</title>
        <authorList>
            <person name="Le Roes-Hill M."/>
            <person name="Prins A."/>
            <person name="Durrell K.A."/>
        </authorList>
    </citation>
    <scope>NUCLEOTIDE SEQUENCE [LARGE SCALE GENOMIC DNA]</scope>
    <source>
        <strain evidence="3 4">HMC13</strain>
    </source>
</reference>
<sequence>MTPARMHLHDGETLRTLMQRAPGGSVTIEELGERVGLSKSKVGMLLSGERPTVTREKADDICRVLGVHRGALFFEPLPTPMGTDNTGGTRHACHGHERAVAADADRGAQELGEHDGSVRPYRRRA</sequence>
<evidence type="ECO:0000256" key="1">
    <source>
        <dbReference type="SAM" id="MobiDB-lite"/>
    </source>
</evidence>
<dbReference type="SMART" id="SM00530">
    <property type="entry name" value="HTH_XRE"/>
    <property type="match status" value="1"/>
</dbReference>
<dbReference type="AlphaFoldDB" id="A0A243RYB1"/>
<organism evidence="3 4">
    <name type="scientific">Streptomyces swartbergensis</name>
    <dbReference type="NCBI Taxonomy" id="487165"/>
    <lineage>
        <taxon>Bacteria</taxon>
        <taxon>Bacillati</taxon>
        <taxon>Actinomycetota</taxon>
        <taxon>Actinomycetes</taxon>
        <taxon>Kitasatosporales</taxon>
        <taxon>Streptomycetaceae</taxon>
        <taxon>Streptomyces</taxon>
    </lineage>
</organism>
<dbReference type="EMBL" id="NGFN01000195">
    <property type="protein sequence ID" value="OUD00212.1"/>
    <property type="molecule type" value="Genomic_DNA"/>
</dbReference>
<evidence type="ECO:0000259" key="2">
    <source>
        <dbReference type="PROSITE" id="PS50943"/>
    </source>
</evidence>
<dbReference type="CDD" id="cd00093">
    <property type="entry name" value="HTH_XRE"/>
    <property type="match status" value="1"/>
</dbReference>
<dbReference type="RefSeq" id="WP_086603425.1">
    <property type="nucleotide sequence ID" value="NZ_NGFN01000195.1"/>
</dbReference>
<gene>
    <name evidence="3" type="ORF">CA983_26805</name>
</gene>
<dbReference type="Proteomes" id="UP000195105">
    <property type="component" value="Unassembled WGS sequence"/>
</dbReference>
<accession>A0A243RYB1</accession>
<dbReference type="PROSITE" id="PS50943">
    <property type="entry name" value="HTH_CROC1"/>
    <property type="match status" value="1"/>
</dbReference>
<feature type="region of interest" description="Disordered" evidence="1">
    <location>
        <begin position="102"/>
        <end position="125"/>
    </location>
</feature>
<proteinExistence type="predicted"/>
<evidence type="ECO:0000313" key="3">
    <source>
        <dbReference type="EMBL" id="OUD00212.1"/>
    </source>
</evidence>
<comment type="caution">
    <text evidence="3">The sequence shown here is derived from an EMBL/GenBank/DDBJ whole genome shotgun (WGS) entry which is preliminary data.</text>
</comment>
<dbReference type="InterPro" id="IPR001387">
    <property type="entry name" value="Cro/C1-type_HTH"/>
</dbReference>
<dbReference type="InterPro" id="IPR010982">
    <property type="entry name" value="Lambda_DNA-bd_dom_sf"/>
</dbReference>
<dbReference type="SUPFAM" id="SSF47413">
    <property type="entry name" value="lambda repressor-like DNA-binding domains"/>
    <property type="match status" value="1"/>
</dbReference>
<feature type="domain" description="HTH cro/C1-type" evidence="2">
    <location>
        <begin position="27"/>
        <end position="72"/>
    </location>
</feature>
<protein>
    <recommendedName>
        <fullName evidence="2">HTH cro/C1-type domain-containing protein</fullName>
    </recommendedName>
</protein>
<keyword evidence="4" id="KW-1185">Reference proteome</keyword>
<name>A0A243RYB1_9ACTN</name>
<dbReference type="Pfam" id="PF13560">
    <property type="entry name" value="HTH_31"/>
    <property type="match status" value="1"/>
</dbReference>
<evidence type="ECO:0000313" key="4">
    <source>
        <dbReference type="Proteomes" id="UP000195105"/>
    </source>
</evidence>
<dbReference type="Gene3D" id="1.10.260.40">
    <property type="entry name" value="lambda repressor-like DNA-binding domains"/>
    <property type="match status" value="1"/>
</dbReference>
<dbReference type="GO" id="GO:0003677">
    <property type="term" value="F:DNA binding"/>
    <property type="evidence" value="ECO:0007669"/>
    <property type="project" value="InterPro"/>
</dbReference>
<feature type="compositionally biased region" description="Basic and acidic residues" evidence="1">
    <location>
        <begin position="102"/>
        <end position="117"/>
    </location>
</feature>